<keyword evidence="1" id="KW-0472">Membrane</keyword>
<dbReference type="EMBL" id="PGCK01000002">
    <property type="protein sequence ID" value="MCD1294139.1"/>
    <property type="molecule type" value="Genomic_DNA"/>
</dbReference>
<gene>
    <name evidence="2" type="ORF">CUJ83_03915</name>
</gene>
<keyword evidence="3" id="KW-1185">Reference proteome</keyword>
<keyword evidence="1" id="KW-0812">Transmembrane</keyword>
<keyword evidence="1" id="KW-1133">Transmembrane helix</keyword>
<protein>
    <submittedName>
        <fullName evidence="2">Uncharacterized protein</fullName>
    </submittedName>
</protein>
<evidence type="ECO:0000313" key="3">
    <source>
        <dbReference type="Proteomes" id="UP001320159"/>
    </source>
</evidence>
<dbReference type="RefSeq" id="WP_230740822.1">
    <property type="nucleotide sequence ID" value="NZ_PGCK01000002.1"/>
</dbReference>
<feature type="transmembrane region" description="Helical" evidence="1">
    <location>
        <begin position="6"/>
        <end position="28"/>
    </location>
</feature>
<evidence type="ECO:0000256" key="1">
    <source>
        <dbReference type="SAM" id="Phobius"/>
    </source>
</evidence>
<reference evidence="2 3" key="1">
    <citation type="submission" date="2017-11" db="EMBL/GenBank/DDBJ databases">
        <title>Isolation and Characterization of Family Methanocellaceae Species from Potential Methane Hydrate Area Offshore Southwestern Taiwan.</title>
        <authorList>
            <person name="Zhang W.-L."/>
            <person name="Chen W.-C."/>
            <person name="Lai M.-C."/>
            <person name="Chen S.-C."/>
        </authorList>
    </citation>
    <scope>NUCLEOTIDE SEQUENCE [LARGE SCALE GENOMIC DNA]</scope>
    <source>
        <strain evidence="2 3">CWC-04</strain>
    </source>
</reference>
<sequence>MNDHPMTIYVFVALSLISILILALCVVIPDHLSPLIGDVFSGKPDIKSNNDNVGEYQQNVSSVNGLTGISLYNALDITYADPDVREWLSSHPGYGISQAGSGHMGMDGLSYEWHVMFAQGKDAMIVTVEYGNVTGAIEHSSYSTGIHVMDKSEMQDSSIIMKNLSFLISRPDTGNYLVSFDFYSEPDGGRYELTYSDPFDNSRNFEIIFNARDGSIISSDFKGDWWLGA</sequence>
<dbReference type="AlphaFoldDB" id="A0AAP2RAW1"/>
<dbReference type="Proteomes" id="UP001320159">
    <property type="component" value="Unassembled WGS sequence"/>
</dbReference>
<accession>A0AAP2RAW1</accession>
<proteinExistence type="predicted"/>
<evidence type="ECO:0000313" key="2">
    <source>
        <dbReference type="EMBL" id="MCD1294139.1"/>
    </source>
</evidence>
<organism evidence="2 3">
    <name type="scientific">Methanooceanicella nereidis</name>
    <dbReference type="NCBI Taxonomy" id="2052831"/>
    <lineage>
        <taxon>Archaea</taxon>
        <taxon>Methanobacteriati</taxon>
        <taxon>Methanobacteriota</taxon>
        <taxon>Stenosarchaea group</taxon>
        <taxon>Methanomicrobia</taxon>
        <taxon>Methanocellales</taxon>
        <taxon>Methanocellaceae</taxon>
        <taxon>Methanooceanicella</taxon>
    </lineage>
</organism>
<name>A0AAP2RAW1_9EURY</name>
<comment type="caution">
    <text evidence="2">The sequence shown here is derived from an EMBL/GenBank/DDBJ whole genome shotgun (WGS) entry which is preliminary data.</text>
</comment>